<evidence type="ECO:0000256" key="12">
    <source>
        <dbReference type="HAMAP-Rule" id="MF_03154"/>
    </source>
</evidence>
<keyword evidence="7 12" id="KW-0223">Dioxygenase</keyword>
<evidence type="ECO:0000256" key="11">
    <source>
        <dbReference type="ARBA" id="ARBA00023242"/>
    </source>
</evidence>
<dbReference type="InterPro" id="IPR027496">
    <property type="entry name" value="ARD_euk"/>
</dbReference>
<gene>
    <name evidence="13" type="ORF">GWK47_023810</name>
</gene>
<dbReference type="Gene3D" id="2.60.120.10">
    <property type="entry name" value="Jelly Rolls"/>
    <property type="match status" value="1"/>
</dbReference>
<dbReference type="InterPro" id="IPR004313">
    <property type="entry name" value="ARD"/>
</dbReference>
<evidence type="ECO:0000256" key="1">
    <source>
        <dbReference type="ARBA" id="ARBA00000428"/>
    </source>
</evidence>
<dbReference type="EC" id="1.13.11.54" evidence="12"/>
<dbReference type="UniPathway" id="UPA00904">
    <property type="reaction ID" value="UER00878"/>
</dbReference>
<dbReference type="EC" id="1.13.11.53" evidence="12"/>
<name>A0A8J5CG64_CHIOP</name>
<dbReference type="FunFam" id="2.60.120.10:FF:000031">
    <property type="entry name" value="1,2-dihydroxy-3-keto-5-methylthiopentene dioxygenase"/>
    <property type="match status" value="1"/>
</dbReference>
<dbReference type="PANTHER" id="PTHR23418">
    <property type="entry name" value="ACIREDUCTONE DIOXYGENASE"/>
    <property type="match status" value="1"/>
</dbReference>
<evidence type="ECO:0000256" key="6">
    <source>
        <dbReference type="ARBA" id="ARBA00022723"/>
    </source>
</evidence>
<dbReference type="HAMAP" id="MF_03154">
    <property type="entry name" value="Salvage_MtnD_euk"/>
    <property type="match status" value="1"/>
</dbReference>
<dbReference type="Proteomes" id="UP000770661">
    <property type="component" value="Unassembled WGS sequence"/>
</dbReference>
<dbReference type="CDD" id="cd02232">
    <property type="entry name" value="cupin_ARD"/>
    <property type="match status" value="1"/>
</dbReference>
<reference evidence="13" key="1">
    <citation type="submission" date="2020-07" db="EMBL/GenBank/DDBJ databases">
        <title>The High-quality genome of the commercially important snow crab, Chionoecetes opilio.</title>
        <authorList>
            <person name="Jeong J.-H."/>
            <person name="Ryu S."/>
        </authorList>
    </citation>
    <scope>NUCLEOTIDE SEQUENCE</scope>
    <source>
        <strain evidence="13">MADBK_172401_WGS</strain>
        <tissue evidence="13">Digestive gland</tissue>
    </source>
</reference>
<keyword evidence="3 12" id="KW-0963">Cytoplasm</keyword>
<feature type="binding site" evidence="12">
    <location>
        <position position="89"/>
    </location>
    <ligand>
        <name>Ni(2+)</name>
        <dbReference type="ChEBI" id="CHEBI:49786"/>
        <note>for nickel-dependent acireductone dioxygenase activity</note>
    </ligand>
</feature>
<comment type="subcellular location">
    <subcellularLocation>
        <location evidence="2">Cell membrane</location>
        <topology evidence="2">Peripheral membrane protein</topology>
        <orientation evidence="2">Cytoplasmic side</orientation>
    </subcellularLocation>
    <subcellularLocation>
        <location evidence="12">Cytoplasm</location>
    </subcellularLocation>
    <subcellularLocation>
        <location evidence="12">Nucleus</location>
    </subcellularLocation>
</comment>
<accession>A0A8J5CG64</accession>
<dbReference type="GO" id="GO:0016151">
    <property type="term" value="F:nickel cation binding"/>
    <property type="evidence" value="ECO:0007669"/>
    <property type="project" value="UniProtKB-UniRule"/>
</dbReference>
<evidence type="ECO:0000256" key="4">
    <source>
        <dbReference type="ARBA" id="ARBA00022596"/>
    </source>
</evidence>
<comment type="pathway">
    <text evidence="12">Amino-acid biosynthesis; L-methionine biosynthesis via salvage pathway; L-methionine from S-methyl-5-thio-alpha-D-ribose 1-phosphate: step 5/6.</text>
</comment>
<evidence type="ECO:0000256" key="3">
    <source>
        <dbReference type="ARBA" id="ARBA00022490"/>
    </source>
</evidence>
<evidence type="ECO:0000256" key="5">
    <source>
        <dbReference type="ARBA" id="ARBA00022605"/>
    </source>
</evidence>
<organism evidence="13 14">
    <name type="scientific">Chionoecetes opilio</name>
    <name type="common">Atlantic snow crab</name>
    <name type="synonym">Cancer opilio</name>
    <dbReference type="NCBI Taxonomy" id="41210"/>
    <lineage>
        <taxon>Eukaryota</taxon>
        <taxon>Metazoa</taxon>
        <taxon>Ecdysozoa</taxon>
        <taxon>Arthropoda</taxon>
        <taxon>Crustacea</taxon>
        <taxon>Multicrustacea</taxon>
        <taxon>Malacostraca</taxon>
        <taxon>Eumalacostraca</taxon>
        <taxon>Eucarida</taxon>
        <taxon>Decapoda</taxon>
        <taxon>Pleocyemata</taxon>
        <taxon>Brachyura</taxon>
        <taxon>Eubrachyura</taxon>
        <taxon>Majoidea</taxon>
        <taxon>Majidae</taxon>
        <taxon>Chionoecetes</taxon>
    </lineage>
</organism>
<dbReference type="AlphaFoldDB" id="A0A8J5CG64"/>
<feature type="binding site" evidence="12">
    <location>
        <position position="95"/>
    </location>
    <ligand>
        <name>Ni(2+)</name>
        <dbReference type="ChEBI" id="CHEBI:49786"/>
        <note>for nickel-dependent acireductone dioxygenase activity</note>
    </ligand>
</feature>
<comment type="function">
    <text evidence="12">Catalyzes 2 different reactions between oxygen and the acireductone 1,2-dihydroxy-3-keto-5-methylthiopentene (DHK-MTPene) depending upon the metal bound in the active site. Fe-containing acireductone dioxygenase (Fe-ARD) produces formate and 2-keto-4-methylthiobutyrate (KMTB), the alpha-ketoacid precursor of methionine in the methionine recycle pathway. Ni-containing acireductone dioxygenase (Ni-ARD) produces methylthiopropionate, carbon monoxide and formate, and does not lie on the methionine recycle pathway.</text>
</comment>
<dbReference type="GO" id="GO:0005737">
    <property type="term" value="C:cytoplasm"/>
    <property type="evidence" value="ECO:0007669"/>
    <property type="project" value="UniProtKB-SubCell"/>
</dbReference>
<dbReference type="GO" id="GO:0010308">
    <property type="term" value="F:acireductone dioxygenase (Ni2+-requiring) activity"/>
    <property type="evidence" value="ECO:0007669"/>
    <property type="project" value="UniProtKB-UniRule"/>
</dbReference>
<keyword evidence="14" id="KW-1185">Reference proteome</keyword>
<evidence type="ECO:0000313" key="14">
    <source>
        <dbReference type="Proteomes" id="UP000770661"/>
    </source>
</evidence>
<evidence type="ECO:0000256" key="7">
    <source>
        <dbReference type="ARBA" id="ARBA00022964"/>
    </source>
</evidence>
<dbReference type="EMBL" id="JACEEZ010024658">
    <property type="protein sequence ID" value="KAG0709939.1"/>
    <property type="molecule type" value="Genomic_DNA"/>
</dbReference>
<comment type="cofactor">
    <cofactor evidence="12">
        <name>Fe(2+)</name>
        <dbReference type="ChEBI" id="CHEBI:29033"/>
    </cofactor>
    <cofactor evidence="12">
        <name>Ni(2+)</name>
        <dbReference type="ChEBI" id="CHEBI:49786"/>
    </cofactor>
    <text evidence="12">Binds either 1 Fe or Ni cation per monomer. Iron-binding promotes an acireductone dioxygenase reaction producing 2-keto-4-methylthiobutyrate, while nickel-binding promotes an acireductone dioxygenase reaction producing 3-(methylsulfanyl)propanoate.</text>
</comment>
<dbReference type="GO" id="GO:0005634">
    <property type="term" value="C:nucleus"/>
    <property type="evidence" value="ECO:0007669"/>
    <property type="project" value="UniProtKB-SubCell"/>
</dbReference>
<keyword evidence="11 12" id="KW-0539">Nucleus</keyword>
<feature type="binding site" evidence="12">
    <location>
        <position position="91"/>
    </location>
    <ligand>
        <name>Fe(2+)</name>
        <dbReference type="ChEBI" id="CHEBI:29033"/>
        <note>for iron-dependent acireductone dioxygenase activity</note>
    </ligand>
</feature>
<dbReference type="InterPro" id="IPR014710">
    <property type="entry name" value="RmlC-like_jellyroll"/>
</dbReference>
<keyword evidence="8 12" id="KW-0560">Oxidoreductase</keyword>
<dbReference type="SUPFAM" id="SSF51182">
    <property type="entry name" value="RmlC-like cupins"/>
    <property type="match status" value="1"/>
</dbReference>
<evidence type="ECO:0000313" key="13">
    <source>
        <dbReference type="EMBL" id="KAG0709939.1"/>
    </source>
</evidence>
<evidence type="ECO:0000256" key="8">
    <source>
        <dbReference type="ARBA" id="ARBA00023002"/>
    </source>
</evidence>
<keyword evidence="10 12" id="KW-0486">Methionine biosynthesis</keyword>
<feature type="binding site" evidence="12">
    <location>
        <position position="91"/>
    </location>
    <ligand>
        <name>Ni(2+)</name>
        <dbReference type="ChEBI" id="CHEBI:49786"/>
        <note>for nickel-dependent acireductone dioxygenase activity</note>
    </ligand>
</feature>
<sequence length="186" mass="22071">MVRAWYMDDSPDDQRLEHHLATPKFVPLDDLGRNTGVLCFKLDPKKYEQEGKLSAIKKERGYNYMDVIQVTPEKMHNYEDMIKVFFREHLHTDEEIRFVTEGSGYFDVRDHEDRWIRVETTPGDMIILPAGIYHRFTLDSKNYIKALRLFKDEPVWTPYNRPADDMDIRKTYLSQQTERSVDSACS</sequence>
<protein>
    <recommendedName>
        <fullName evidence="12">Acireductone dioxygenase</fullName>
    </recommendedName>
    <alternativeName>
        <fullName evidence="12">Acireductone dioxygenase (Fe(2+)-requiring)</fullName>
        <shortName evidence="12">ARD'</shortName>
        <shortName evidence="12">Fe-ARD</shortName>
        <ecNumber evidence="12">1.13.11.54</ecNumber>
    </alternativeName>
    <alternativeName>
        <fullName evidence="12">Acireductone dioxygenase (Ni(2+)-requiring)</fullName>
        <shortName evidence="12">ARD</shortName>
        <shortName evidence="12">Ni-ARD</shortName>
        <ecNumber evidence="12">1.13.11.53</ecNumber>
    </alternativeName>
</protein>
<feature type="binding site" evidence="12">
    <location>
        <position position="95"/>
    </location>
    <ligand>
        <name>Fe(2+)</name>
        <dbReference type="ChEBI" id="CHEBI:29033"/>
        <note>for iron-dependent acireductone dioxygenase activity</note>
    </ligand>
</feature>
<evidence type="ECO:0000256" key="9">
    <source>
        <dbReference type="ARBA" id="ARBA00023004"/>
    </source>
</evidence>
<dbReference type="InterPro" id="IPR011051">
    <property type="entry name" value="RmlC_Cupin_sf"/>
</dbReference>
<feature type="binding site" evidence="12">
    <location>
        <position position="89"/>
    </location>
    <ligand>
        <name>Fe(2+)</name>
        <dbReference type="ChEBI" id="CHEBI:29033"/>
        <note>for iron-dependent acireductone dioxygenase activity</note>
    </ligand>
</feature>
<dbReference type="GO" id="GO:0019509">
    <property type="term" value="P:L-methionine salvage from methylthioadenosine"/>
    <property type="evidence" value="ECO:0007669"/>
    <property type="project" value="UniProtKB-UniRule"/>
</dbReference>
<feature type="binding site" evidence="12">
    <location>
        <position position="134"/>
    </location>
    <ligand>
        <name>Fe(2+)</name>
        <dbReference type="ChEBI" id="CHEBI:29033"/>
        <note>for iron-dependent acireductone dioxygenase activity</note>
    </ligand>
</feature>
<comment type="catalytic activity">
    <reaction evidence="12">
        <text>1,2-dihydroxy-5-(methylsulfanyl)pent-1-en-3-one + O2 = 3-(methylsulfanyl)propanoate + CO + formate + 2 H(+)</text>
        <dbReference type="Rhea" id="RHEA:14161"/>
        <dbReference type="ChEBI" id="CHEBI:15378"/>
        <dbReference type="ChEBI" id="CHEBI:15379"/>
        <dbReference type="ChEBI" id="CHEBI:15740"/>
        <dbReference type="ChEBI" id="CHEBI:17245"/>
        <dbReference type="ChEBI" id="CHEBI:49016"/>
        <dbReference type="ChEBI" id="CHEBI:49252"/>
        <dbReference type="EC" id="1.13.11.53"/>
    </reaction>
</comment>
<dbReference type="GO" id="GO:0010309">
    <property type="term" value="F:acireductone dioxygenase [iron(II)-requiring] activity"/>
    <property type="evidence" value="ECO:0007669"/>
    <property type="project" value="UniProtKB-UniRule"/>
</dbReference>
<dbReference type="PANTHER" id="PTHR23418:SF0">
    <property type="entry name" value="ACIREDUCTONE DIOXYGENASE"/>
    <property type="match status" value="1"/>
</dbReference>
<dbReference type="OrthoDB" id="1867259at2759"/>
<proteinExistence type="inferred from homology"/>
<feature type="binding site" evidence="12">
    <location>
        <position position="134"/>
    </location>
    <ligand>
        <name>Ni(2+)</name>
        <dbReference type="ChEBI" id="CHEBI:49786"/>
        <note>for nickel-dependent acireductone dioxygenase activity</note>
    </ligand>
</feature>
<comment type="catalytic activity">
    <reaction evidence="1 12">
        <text>1,2-dihydroxy-5-(methylsulfanyl)pent-1-en-3-one + O2 = 4-methylsulfanyl-2-oxobutanoate + formate + 2 H(+)</text>
        <dbReference type="Rhea" id="RHEA:24504"/>
        <dbReference type="ChEBI" id="CHEBI:15378"/>
        <dbReference type="ChEBI" id="CHEBI:15379"/>
        <dbReference type="ChEBI" id="CHEBI:15740"/>
        <dbReference type="ChEBI" id="CHEBI:16723"/>
        <dbReference type="ChEBI" id="CHEBI:49252"/>
        <dbReference type="EC" id="1.13.11.54"/>
    </reaction>
</comment>
<keyword evidence="5 12" id="KW-0028">Amino-acid biosynthesis</keyword>
<comment type="similarity">
    <text evidence="12">Belongs to the acireductone dioxygenase (ARD) family.</text>
</comment>
<keyword evidence="9 12" id="KW-0408">Iron</keyword>
<dbReference type="GO" id="GO:0005886">
    <property type="term" value="C:plasma membrane"/>
    <property type="evidence" value="ECO:0007669"/>
    <property type="project" value="UniProtKB-SubCell"/>
</dbReference>
<keyword evidence="4 12" id="KW-0533">Nickel</keyword>
<dbReference type="Pfam" id="PF03079">
    <property type="entry name" value="ARD"/>
    <property type="match status" value="1"/>
</dbReference>
<keyword evidence="6 12" id="KW-0479">Metal-binding</keyword>
<evidence type="ECO:0000256" key="2">
    <source>
        <dbReference type="ARBA" id="ARBA00004413"/>
    </source>
</evidence>
<evidence type="ECO:0000256" key="10">
    <source>
        <dbReference type="ARBA" id="ARBA00023167"/>
    </source>
</evidence>
<dbReference type="GO" id="GO:0005506">
    <property type="term" value="F:iron ion binding"/>
    <property type="evidence" value="ECO:0007669"/>
    <property type="project" value="UniProtKB-UniRule"/>
</dbReference>
<comment type="caution">
    <text evidence="13">The sequence shown here is derived from an EMBL/GenBank/DDBJ whole genome shotgun (WGS) entry which is preliminary data.</text>
</comment>